<evidence type="ECO:0000313" key="3">
    <source>
        <dbReference type="EMBL" id="CAG9762650.1"/>
    </source>
</evidence>
<feature type="compositionally biased region" description="Polar residues" evidence="1">
    <location>
        <begin position="152"/>
        <end position="161"/>
    </location>
</feature>
<organism evidence="3 4">
    <name type="scientific">Ceutorhynchus assimilis</name>
    <name type="common">cabbage seed weevil</name>
    <dbReference type="NCBI Taxonomy" id="467358"/>
    <lineage>
        <taxon>Eukaryota</taxon>
        <taxon>Metazoa</taxon>
        <taxon>Ecdysozoa</taxon>
        <taxon>Arthropoda</taxon>
        <taxon>Hexapoda</taxon>
        <taxon>Insecta</taxon>
        <taxon>Pterygota</taxon>
        <taxon>Neoptera</taxon>
        <taxon>Endopterygota</taxon>
        <taxon>Coleoptera</taxon>
        <taxon>Polyphaga</taxon>
        <taxon>Cucujiformia</taxon>
        <taxon>Curculionidae</taxon>
        <taxon>Ceutorhynchinae</taxon>
        <taxon>Ceutorhynchus</taxon>
    </lineage>
</organism>
<feature type="region of interest" description="Disordered" evidence="1">
    <location>
        <begin position="152"/>
        <end position="205"/>
    </location>
</feature>
<dbReference type="PANTHER" id="PTHR10773:SF19">
    <property type="match status" value="1"/>
</dbReference>
<evidence type="ECO:0000313" key="4">
    <source>
        <dbReference type="Proteomes" id="UP001152799"/>
    </source>
</evidence>
<feature type="region of interest" description="Disordered" evidence="1">
    <location>
        <begin position="59"/>
        <end position="80"/>
    </location>
</feature>
<reference evidence="3" key="1">
    <citation type="submission" date="2022-01" db="EMBL/GenBank/DDBJ databases">
        <authorList>
            <person name="King R."/>
        </authorList>
    </citation>
    <scope>NUCLEOTIDE SEQUENCE</scope>
</reference>
<feature type="domain" description="DUF7869" evidence="2">
    <location>
        <begin position="540"/>
        <end position="660"/>
    </location>
</feature>
<keyword evidence="4" id="KW-1185">Reference proteome</keyword>
<dbReference type="PANTHER" id="PTHR10773">
    <property type="entry name" value="DNA-DIRECTED RNA POLYMERASES I, II, AND III SUBUNIT RPABC2"/>
    <property type="match status" value="1"/>
</dbReference>
<proteinExistence type="predicted"/>
<feature type="compositionally biased region" description="Low complexity" evidence="1">
    <location>
        <begin position="181"/>
        <end position="190"/>
    </location>
</feature>
<gene>
    <name evidence="3" type="ORF">CEUTPL_LOCUS3325</name>
</gene>
<dbReference type="Proteomes" id="UP001152799">
    <property type="component" value="Chromosome 12"/>
</dbReference>
<dbReference type="Pfam" id="PF25273">
    <property type="entry name" value="DUF7869"/>
    <property type="match status" value="1"/>
</dbReference>
<accession>A0A9N9MEF6</accession>
<sequence length="806" mass="93533">MLSRGKRIVKMVKEAEYEAKKKKLVKKIGISKETEEIQEFRQETSELIETNKHCRFERVEKDTESEPIKFSRDQPAQGSSEIVEMANYQEGSLVDSTAYYEDFTDSIGPIDQGTSSLSERLVKHEKITIENENNSEPVQNLAFTEIVTNEVVQQSPTSSTPLADPLNLSDDSVEDPTYTRSSSSSASDAESLNEPGTEVEDSKTIEKKLTRWKKANPDTWKHNVAKRRRSQGLDYEIKKKKRPAKVPKTVNCQKCRFKCQESFSEEDRKTFCSEYWKLDYIRQKDFILSNCTLKSPERRRAKSNESIPRSNSKQYHFQKNKTKIRICQSFFLKTLHISNYVVLNAFKSRGPSGNFVGEDKRGKSSPPNKTKPEVIDDVKRHIECFPTMESHYSRRDTKRLYLDRKLSISKMHELYLQECERERKPKVSLITYKRIFGVNYNLSFFKPRKDQCQICEANKPCTAETSKNKEAYVKHLKRRDDCYEAKRLDKERASRENNFVFSTFDLQSVLQIPSSDVSPMYYSRKLCVYNLTIYESVEDAYCFCWTELNGKRGSSKIGTCLFEYLNQLAPHVDEVVFWSDTCGGQNRNQHVAALLLYAVQETHIEVIEHKFLESGHSYMEADSMHSSIEKAKKYVSVFAMNDWLNIFRAARSKRKSIKAKPYEVEELKYNDFLDLKELSKSLIKNRSKDTNGEVVNWLLIKSLKYSKKEPGIIQYKYEHSASYCSINVFGKGRPISNQQPFLPKLYKKMLPIGIQKKNDLLKLCRNRVIPDEFHGWYKSLPVSKTAKDVVPEPAAEDSDEEEDFST</sequence>
<dbReference type="AlphaFoldDB" id="A0A9N9MEF6"/>
<protein>
    <recommendedName>
        <fullName evidence="2">DUF7869 domain-containing protein</fullName>
    </recommendedName>
</protein>
<feature type="region of interest" description="Disordered" evidence="1">
    <location>
        <begin position="787"/>
        <end position="806"/>
    </location>
</feature>
<name>A0A9N9MEF6_9CUCU</name>
<dbReference type="EMBL" id="OU892288">
    <property type="protein sequence ID" value="CAG9762650.1"/>
    <property type="molecule type" value="Genomic_DNA"/>
</dbReference>
<feature type="compositionally biased region" description="Acidic residues" evidence="1">
    <location>
        <begin position="794"/>
        <end position="806"/>
    </location>
</feature>
<feature type="compositionally biased region" description="Basic and acidic residues" evidence="1">
    <location>
        <begin position="59"/>
        <end position="72"/>
    </location>
</feature>
<evidence type="ECO:0000259" key="2">
    <source>
        <dbReference type="Pfam" id="PF25273"/>
    </source>
</evidence>
<dbReference type="OrthoDB" id="6762186at2759"/>
<evidence type="ECO:0000256" key="1">
    <source>
        <dbReference type="SAM" id="MobiDB-lite"/>
    </source>
</evidence>
<dbReference type="InterPro" id="IPR057191">
    <property type="entry name" value="DUF7869"/>
</dbReference>